<proteinExistence type="inferred from homology"/>
<dbReference type="InterPro" id="IPR036509">
    <property type="entry name" value="Met_Sox_Rdtase_MsrA_sf"/>
</dbReference>
<dbReference type="SUPFAM" id="SSF55068">
    <property type="entry name" value="Peptide methionine sulfoxide reductase"/>
    <property type="match status" value="1"/>
</dbReference>
<keyword evidence="1 4" id="KW-0560">Oxidoreductase</keyword>
<comment type="function">
    <text evidence="4">Has an important function as a repair enzyme for proteins that have been inactivated by oxidation. Catalyzes the reversible oxidation-reduction of methionine sulfoxide in proteins to methionine.</text>
</comment>
<dbReference type="EC" id="1.8.4.11" evidence="4"/>
<dbReference type="NCBIfam" id="TIGR00401">
    <property type="entry name" value="msrA"/>
    <property type="match status" value="1"/>
</dbReference>
<comment type="caution">
    <text evidence="6">The sequence shown here is derived from an EMBL/GenBank/DDBJ whole genome shotgun (WGS) entry which is preliminary data.</text>
</comment>
<evidence type="ECO:0000259" key="5">
    <source>
        <dbReference type="Pfam" id="PF01625"/>
    </source>
</evidence>
<dbReference type="OrthoDB" id="4174719at2"/>
<feature type="domain" description="Peptide methionine sulphoxide reductase MsrA" evidence="5">
    <location>
        <begin position="21"/>
        <end position="173"/>
    </location>
</feature>
<name>A0A556AMV9_9BURK</name>
<dbReference type="RefSeq" id="WP_143948679.1">
    <property type="nucleotide sequence ID" value="NZ_BAABMB010000006.1"/>
</dbReference>
<keyword evidence="7" id="KW-1185">Reference proteome</keyword>
<accession>A0A556AMV9</accession>
<dbReference type="PANTHER" id="PTHR43774:SF1">
    <property type="entry name" value="PEPTIDE METHIONINE SULFOXIDE REDUCTASE MSRA 2"/>
    <property type="match status" value="1"/>
</dbReference>
<dbReference type="Gene3D" id="3.30.1060.10">
    <property type="entry name" value="Peptide methionine sulphoxide reductase MsrA"/>
    <property type="match status" value="1"/>
</dbReference>
<evidence type="ECO:0000256" key="4">
    <source>
        <dbReference type="HAMAP-Rule" id="MF_01401"/>
    </source>
</evidence>
<comment type="catalytic activity">
    <reaction evidence="2 4">
        <text>L-methionyl-[protein] + [thioredoxin]-disulfide + H2O = L-methionyl-(S)-S-oxide-[protein] + [thioredoxin]-dithiol</text>
        <dbReference type="Rhea" id="RHEA:14217"/>
        <dbReference type="Rhea" id="RHEA-COMP:10698"/>
        <dbReference type="Rhea" id="RHEA-COMP:10700"/>
        <dbReference type="Rhea" id="RHEA-COMP:12313"/>
        <dbReference type="Rhea" id="RHEA-COMP:12315"/>
        <dbReference type="ChEBI" id="CHEBI:15377"/>
        <dbReference type="ChEBI" id="CHEBI:16044"/>
        <dbReference type="ChEBI" id="CHEBI:29950"/>
        <dbReference type="ChEBI" id="CHEBI:44120"/>
        <dbReference type="ChEBI" id="CHEBI:50058"/>
        <dbReference type="EC" id="1.8.4.11"/>
    </reaction>
</comment>
<comment type="similarity">
    <text evidence="4">Belongs to the MsrA Met sulfoxide reductase family.</text>
</comment>
<feature type="active site" evidence="4">
    <location>
        <position position="27"/>
    </location>
</feature>
<evidence type="ECO:0000256" key="1">
    <source>
        <dbReference type="ARBA" id="ARBA00023002"/>
    </source>
</evidence>
<evidence type="ECO:0000256" key="2">
    <source>
        <dbReference type="ARBA" id="ARBA00047806"/>
    </source>
</evidence>
<reference evidence="6 7" key="1">
    <citation type="submission" date="2019-07" db="EMBL/GenBank/DDBJ databases">
        <title>Qingshengfaniella alkalisoli gen. nov., sp. nov., isolated from saline soil.</title>
        <authorList>
            <person name="Xu L."/>
            <person name="Huang X.-X."/>
            <person name="Sun J.-Q."/>
        </authorList>
    </citation>
    <scope>NUCLEOTIDE SEQUENCE [LARGE SCALE GENOMIC DNA]</scope>
    <source>
        <strain evidence="6 7">DSM 27279</strain>
    </source>
</reference>
<dbReference type="AlphaFoldDB" id="A0A556AMV9"/>
<protein>
    <recommendedName>
        <fullName evidence="4">Peptide methionine sulfoxide reductase MsrA</fullName>
        <shortName evidence="4">Protein-methionine-S-oxide reductase</shortName>
        <ecNumber evidence="4">1.8.4.11</ecNumber>
    </recommendedName>
    <alternativeName>
        <fullName evidence="4">Peptide-methionine (S)-S-oxide reductase</fullName>
        <shortName evidence="4">Peptide Met(O) reductase</shortName>
    </alternativeName>
</protein>
<dbReference type="GO" id="GO:0033744">
    <property type="term" value="F:L-methionine:thioredoxin-disulfide S-oxidoreductase activity"/>
    <property type="evidence" value="ECO:0007669"/>
    <property type="project" value="RHEA"/>
</dbReference>
<dbReference type="Proteomes" id="UP000318405">
    <property type="component" value="Unassembled WGS sequence"/>
</dbReference>
<sequence>MTNPNDEVQAAAGSAATEEVAVFGGGCFWCTEAVFQQLRGVRSVMPGYAGGHVDQPTYEAVCAGDTGHVEVIEVRYDPAQIRYTDLLNVFFATHDPTSRDRQGHDVGPQYRSAVFCQSEAQREAAQHTIDALNRTGVFDAPIVTQLYGADHFWPAETYHRDYFVRNPRQGYCHAVISPKVAKFRKQFVDYLRA</sequence>
<dbReference type="HAMAP" id="MF_01401">
    <property type="entry name" value="MsrA"/>
    <property type="match status" value="1"/>
</dbReference>
<dbReference type="GO" id="GO:0008113">
    <property type="term" value="F:peptide-methionine (S)-S-oxide reductase activity"/>
    <property type="evidence" value="ECO:0007669"/>
    <property type="project" value="UniProtKB-UniRule"/>
</dbReference>
<evidence type="ECO:0000313" key="7">
    <source>
        <dbReference type="Proteomes" id="UP000318405"/>
    </source>
</evidence>
<dbReference type="Pfam" id="PF01625">
    <property type="entry name" value="PMSR"/>
    <property type="match status" value="1"/>
</dbReference>
<organism evidence="6 7">
    <name type="scientific">Verticiella sediminum</name>
    <dbReference type="NCBI Taxonomy" id="1247510"/>
    <lineage>
        <taxon>Bacteria</taxon>
        <taxon>Pseudomonadati</taxon>
        <taxon>Pseudomonadota</taxon>
        <taxon>Betaproteobacteria</taxon>
        <taxon>Burkholderiales</taxon>
        <taxon>Alcaligenaceae</taxon>
        <taxon>Verticiella</taxon>
    </lineage>
</organism>
<dbReference type="EMBL" id="VLTJ01000025">
    <property type="protein sequence ID" value="TSH94205.1"/>
    <property type="molecule type" value="Genomic_DNA"/>
</dbReference>
<gene>
    <name evidence="4 6" type="primary">msrA</name>
    <name evidence="6" type="ORF">FOZ76_12915</name>
</gene>
<comment type="catalytic activity">
    <reaction evidence="3 4">
        <text>[thioredoxin]-disulfide + L-methionine + H2O = L-methionine (S)-S-oxide + [thioredoxin]-dithiol</text>
        <dbReference type="Rhea" id="RHEA:19993"/>
        <dbReference type="Rhea" id="RHEA-COMP:10698"/>
        <dbReference type="Rhea" id="RHEA-COMP:10700"/>
        <dbReference type="ChEBI" id="CHEBI:15377"/>
        <dbReference type="ChEBI" id="CHEBI:29950"/>
        <dbReference type="ChEBI" id="CHEBI:50058"/>
        <dbReference type="ChEBI" id="CHEBI:57844"/>
        <dbReference type="ChEBI" id="CHEBI:58772"/>
        <dbReference type="EC" id="1.8.4.11"/>
    </reaction>
</comment>
<dbReference type="InterPro" id="IPR002569">
    <property type="entry name" value="Met_Sox_Rdtase_MsrA_dom"/>
</dbReference>
<evidence type="ECO:0000256" key="3">
    <source>
        <dbReference type="ARBA" id="ARBA00048782"/>
    </source>
</evidence>
<evidence type="ECO:0000313" key="6">
    <source>
        <dbReference type="EMBL" id="TSH94205.1"/>
    </source>
</evidence>
<dbReference type="PANTHER" id="PTHR43774">
    <property type="entry name" value="PEPTIDE METHIONINE SULFOXIDE REDUCTASE"/>
    <property type="match status" value="1"/>
</dbReference>